<evidence type="ECO:0000313" key="1">
    <source>
        <dbReference type="PDB" id="9IKK"/>
    </source>
</evidence>
<proteinExistence type="evidence at protein level"/>
<sequence length="237" mass="25280">NLISEQNVTVTMDLQPVLQLSMQGSETVSFVFSQISEYIGGLTQYGAVDLSVSSTVDWCLYAAAFSSDAADAELNWTNMVTFGDSNPNSITNLPITVLQLFQSKPNPDTNSTADSPSFATAFDTGRAALGENNVYASRDPFDRPSADARYIAGGNAGAAEVAGGSYLVDDGGASGQNEFYFTISFRVVPALPGTYPRATSEDQGNTDETDDLVVRGDGRYAYPGVYTLNVKFVMVEC</sequence>
<dbReference type="PDB" id="9IKK">
    <property type="method" value="EM"/>
    <property type="resolution" value="3.51 A"/>
    <property type="chains" value="A/B/C/D/E/F/G/H/I/J/K/L/M/N/O/P=1-237"/>
</dbReference>
<accession>A0ABD6GMS3</accession>
<keyword evidence="1" id="KW-0002">3D-structure</keyword>
<dbReference type="AlphaFoldDB" id="A0ABD6GMS3"/>
<organism evidence="1">
    <name type="scientific">algae metagenome</name>
    <dbReference type="NCBI Taxonomy" id="1300146"/>
    <lineage>
        <taxon>unclassified sequences</taxon>
        <taxon>metagenomes</taxon>
        <taxon>organismal metagenomes</taxon>
    </lineage>
</organism>
<name>A0ABD6GMS3_9ZZZZ</name>
<protein>
    <submittedName>
        <fullName evidence="1">Tlp-2</fullName>
    </submittedName>
</protein>
<reference evidence="1" key="1">
    <citation type="journal article" date="2024" name="Proc. Natl. Acad. Sci. U.S.A.">
        <title>CryoSeek: A strategy for bioentity discovery using cryoelectron microscopy.</title>
        <authorList>
            <person name="Wang T."/>
            <person name="Li Z."/>
            <person name="Xu K."/>
            <person name="Huang W."/>
            <person name="Huang G."/>
            <person name="Zhang Q.C."/>
            <person name="Yan N."/>
        </authorList>
    </citation>
    <scope>STRUCTURE BY ELECTRON MICROSCOPY (3.51 ANGSTROMS)</scope>
</reference>
<dbReference type="EMDB" id="EMD-60657"/>